<dbReference type="Gene3D" id="3.40.30.10">
    <property type="entry name" value="Glutaredoxin"/>
    <property type="match status" value="1"/>
</dbReference>
<evidence type="ECO:0000256" key="1">
    <source>
        <dbReference type="SAM" id="MobiDB-lite"/>
    </source>
</evidence>
<feature type="region of interest" description="Disordered" evidence="1">
    <location>
        <begin position="1"/>
        <end position="30"/>
    </location>
</feature>
<accession>A0A940MBR6</accession>
<dbReference type="Pfam" id="PF13462">
    <property type="entry name" value="Thioredoxin_4"/>
    <property type="match status" value="1"/>
</dbReference>
<evidence type="ECO:0000256" key="2">
    <source>
        <dbReference type="SAM" id="Phobius"/>
    </source>
</evidence>
<organism evidence="4 5">
    <name type="scientific">Streptomyces montanisoli</name>
    <dbReference type="NCBI Taxonomy" id="2798581"/>
    <lineage>
        <taxon>Bacteria</taxon>
        <taxon>Bacillati</taxon>
        <taxon>Actinomycetota</taxon>
        <taxon>Actinomycetes</taxon>
        <taxon>Kitasatosporales</taxon>
        <taxon>Streptomycetaceae</taxon>
        <taxon>Streptomyces</taxon>
    </lineage>
</organism>
<gene>
    <name evidence="4" type="ORF">JFN87_21420</name>
</gene>
<evidence type="ECO:0000313" key="4">
    <source>
        <dbReference type="EMBL" id="MBP0460035.1"/>
    </source>
</evidence>
<reference evidence="4" key="1">
    <citation type="submission" date="2021-03" db="EMBL/GenBank/DDBJ databases">
        <title>Whole genome sequence of Streptomyces bomunensis MMS17-BM035.</title>
        <authorList>
            <person name="Lee J.H."/>
        </authorList>
    </citation>
    <scope>NUCLEOTIDE SEQUENCE</scope>
    <source>
        <strain evidence="4">MMS17-BM035</strain>
    </source>
</reference>
<feature type="compositionally biased region" description="Basic and acidic residues" evidence="1">
    <location>
        <begin position="12"/>
        <end position="27"/>
    </location>
</feature>
<protein>
    <submittedName>
        <fullName evidence="4">DsbA family protein</fullName>
    </submittedName>
</protein>
<proteinExistence type="predicted"/>
<dbReference type="RefSeq" id="WP_209342316.1">
    <property type="nucleotide sequence ID" value="NZ_JAGIQL010000096.1"/>
</dbReference>
<keyword evidence="2" id="KW-0812">Transmembrane</keyword>
<dbReference type="EMBL" id="JAGIQL010000096">
    <property type="protein sequence ID" value="MBP0460035.1"/>
    <property type="molecule type" value="Genomic_DNA"/>
</dbReference>
<dbReference type="InterPro" id="IPR012336">
    <property type="entry name" value="Thioredoxin-like_fold"/>
</dbReference>
<comment type="caution">
    <text evidence="4">The sequence shown here is derived from an EMBL/GenBank/DDBJ whole genome shotgun (WGS) entry which is preliminary data.</text>
</comment>
<dbReference type="Proteomes" id="UP000670475">
    <property type="component" value="Unassembled WGS sequence"/>
</dbReference>
<keyword evidence="5" id="KW-1185">Reference proteome</keyword>
<name>A0A940MBR6_9ACTN</name>
<keyword evidence="2" id="KW-0472">Membrane</keyword>
<dbReference type="SUPFAM" id="SSF52833">
    <property type="entry name" value="Thioredoxin-like"/>
    <property type="match status" value="1"/>
</dbReference>
<dbReference type="AlphaFoldDB" id="A0A940MBR6"/>
<feature type="domain" description="Thioredoxin-like fold" evidence="3">
    <location>
        <begin position="82"/>
        <end position="265"/>
    </location>
</feature>
<evidence type="ECO:0000259" key="3">
    <source>
        <dbReference type="Pfam" id="PF13462"/>
    </source>
</evidence>
<evidence type="ECO:0000313" key="5">
    <source>
        <dbReference type="Proteomes" id="UP000670475"/>
    </source>
</evidence>
<keyword evidence="2" id="KW-1133">Transmembrane helix</keyword>
<feature type="transmembrane region" description="Helical" evidence="2">
    <location>
        <begin position="35"/>
        <end position="54"/>
    </location>
</feature>
<feature type="compositionally biased region" description="Low complexity" evidence="1">
    <location>
        <begin position="1"/>
        <end position="11"/>
    </location>
</feature>
<dbReference type="InterPro" id="IPR036249">
    <property type="entry name" value="Thioredoxin-like_sf"/>
</dbReference>
<sequence length="271" mass="28863">MSARNNSANKAAARERLRAEREKQARRDKVRKQSIVAGSGVVVLAIAAGVVLLVHNANKPSGWEAAAKVTNVVAPKNTSGKDGTTVVIGKSSAKKTLVVYEDSRCPICAQFEQTVGSTVQKDIDAGKFKFQYVGATFIDNHDNGVGSKNALSALGAALNVSPDAFLHYKSALYSTKFHPDENTDKFKSDSYLIKVADTVPELKGNAAFQKAVKNGTYDAWAMKMSAKFDKSGVQGTPTFKMDGKTITVPGTTNPPMTVDQFNAAISKALGS</sequence>